<gene>
    <name evidence="4" type="ORF">FIV46_13465</name>
</gene>
<name>A0A501PGS3_9PROT</name>
<dbReference type="RefSeq" id="WP_139941451.1">
    <property type="nucleotide sequence ID" value="NZ_JBHSYP010000002.1"/>
</dbReference>
<dbReference type="Proteomes" id="UP000319148">
    <property type="component" value="Unassembled WGS sequence"/>
</dbReference>
<proteinExistence type="predicted"/>
<keyword evidence="2" id="KW-0175">Coiled coil</keyword>
<organism evidence="4 5">
    <name type="scientific">Emcibacter nanhaiensis</name>
    <dbReference type="NCBI Taxonomy" id="1505037"/>
    <lineage>
        <taxon>Bacteria</taxon>
        <taxon>Pseudomonadati</taxon>
        <taxon>Pseudomonadota</taxon>
        <taxon>Alphaproteobacteria</taxon>
        <taxon>Emcibacterales</taxon>
        <taxon>Emcibacteraceae</taxon>
        <taxon>Emcibacter</taxon>
    </lineage>
</organism>
<dbReference type="AlphaFoldDB" id="A0A501PGS3"/>
<dbReference type="InterPro" id="IPR000551">
    <property type="entry name" value="MerR-type_HTH_dom"/>
</dbReference>
<dbReference type="SMART" id="SM00422">
    <property type="entry name" value="HTH_MERR"/>
    <property type="match status" value="1"/>
</dbReference>
<accession>A0A501PGS3</accession>
<dbReference type="EMBL" id="VFIY01000015">
    <property type="protein sequence ID" value="TPD59232.1"/>
    <property type="molecule type" value="Genomic_DNA"/>
</dbReference>
<dbReference type="CDD" id="cd04776">
    <property type="entry name" value="HTH_GnyR"/>
    <property type="match status" value="1"/>
</dbReference>
<evidence type="ECO:0000256" key="1">
    <source>
        <dbReference type="ARBA" id="ARBA00023125"/>
    </source>
</evidence>
<dbReference type="PANTHER" id="PTHR30204">
    <property type="entry name" value="REDOX-CYCLING DRUG-SENSING TRANSCRIPTIONAL ACTIVATOR SOXR"/>
    <property type="match status" value="1"/>
</dbReference>
<feature type="coiled-coil region" evidence="2">
    <location>
        <begin position="82"/>
        <end position="119"/>
    </location>
</feature>
<dbReference type="InterPro" id="IPR009061">
    <property type="entry name" value="DNA-bd_dom_put_sf"/>
</dbReference>
<reference evidence="5" key="1">
    <citation type="submission" date="2019-06" db="EMBL/GenBank/DDBJ databases">
        <title>The complete genome of Emcibacter congregatus ZYLT.</title>
        <authorList>
            <person name="Zhao Z."/>
        </authorList>
    </citation>
    <scope>NUCLEOTIDE SEQUENCE [LARGE SCALE GENOMIC DNA]</scope>
    <source>
        <strain evidence="5">MCCC 1A06723</strain>
    </source>
</reference>
<dbReference type="GO" id="GO:0003700">
    <property type="term" value="F:DNA-binding transcription factor activity"/>
    <property type="evidence" value="ECO:0007669"/>
    <property type="project" value="InterPro"/>
</dbReference>
<dbReference type="Pfam" id="PF13411">
    <property type="entry name" value="MerR_1"/>
    <property type="match status" value="1"/>
</dbReference>
<dbReference type="OrthoDB" id="9803659at2"/>
<dbReference type="PANTHER" id="PTHR30204:SF58">
    <property type="entry name" value="HTH-TYPE TRANSCRIPTIONAL REGULATOR YFMP"/>
    <property type="match status" value="1"/>
</dbReference>
<dbReference type="PROSITE" id="PS50937">
    <property type="entry name" value="HTH_MERR_2"/>
    <property type="match status" value="1"/>
</dbReference>
<evidence type="ECO:0000256" key="2">
    <source>
        <dbReference type="SAM" id="Coils"/>
    </source>
</evidence>
<dbReference type="SUPFAM" id="SSF46955">
    <property type="entry name" value="Putative DNA-binding domain"/>
    <property type="match status" value="1"/>
</dbReference>
<feature type="domain" description="HTH merR-type" evidence="3">
    <location>
        <begin position="7"/>
        <end position="74"/>
    </location>
</feature>
<evidence type="ECO:0000313" key="5">
    <source>
        <dbReference type="Proteomes" id="UP000319148"/>
    </source>
</evidence>
<evidence type="ECO:0000259" key="3">
    <source>
        <dbReference type="PROSITE" id="PS50937"/>
    </source>
</evidence>
<keyword evidence="5" id="KW-1185">Reference proteome</keyword>
<dbReference type="InterPro" id="IPR047057">
    <property type="entry name" value="MerR_fam"/>
</dbReference>
<dbReference type="GO" id="GO:0003677">
    <property type="term" value="F:DNA binding"/>
    <property type="evidence" value="ECO:0007669"/>
    <property type="project" value="UniProtKB-KW"/>
</dbReference>
<evidence type="ECO:0000313" key="4">
    <source>
        <dbReference type="EMBL" id="TPD59232.1"/>
    </source>
</evidence>
<sequence>MNKKKPTYSISELSEEFGITPRTLRFYEDQKLISPKREGQSRIYSTADRARLAWIMRGKRVGFSIADMAEVLDLYYEEGGKIKQGQITLDACRERIETLEQQKKDIDETIEELKNIIESVEDWMTKQNIKEVGDRKHA</sequence>
<keyword evidence="1 4" id="KW-0238">DNA-binding</keyword>
<protein>
    <submittedName>
        <fullName evidence="4">MerR family DNA-binding transcriptional regulator</fullName>
    </submittedName>
</protein>
<dbReference type="Gene3D" id="1.10.1660.10">
    <property type="match status" value="1"/>
</dbReference>
<comment type="caution">
    <text evidence="4">The sequence shown here is derived from an EMBL/GenBank/DDBJ whole genome shotgun (WGS) entry which is preliminary data.</text>
</comment>